<dbReference type="GO" id="GO:0005987">
    <property type="term" value="P:sucrose catabolic process"/>
    <property type="evidence" value="ECO:0007669"/>
    <property type="project" value="TreeGrafter"/>
</dbReference>
<dbReference type="PANTHER" id="PTHR42800:SF1">
    <property type="entry name" value="EXOINULINASE INUD (AFU_ORTHOLOGUE AFUA_5G00480)"/>
    <property type="match status" value="1"/>
</dbReference>
<dbReference type="Proteomes" id="UP000460949">
    <property type="component" value="Unassembled WGS sequence"/>
</dbReference>
<sequence length="1876" mass="210002">MTWRFPKIVFVLFFFFVMGVLLPAVVTAETSAYRSAFHYSPDENWMNDPNGLVYYDGEYHLFYQHNPAGNVWGPMYWGHAVSEDLINWKELSPALFPDEKGFIWSGSVVVDEQNTSGFKNGSTAPMVALFTQEKNGGQIQSLAYSHDKGRSWTMYEGNPVIDRPEGKDVYRDPKVFWHEATEQWVMLLSGGQSIEFYQSKDLKTWDHVDTFERPSGGEGVWECPDLVRLPVEGKENEYKWALIVSISEGAEAGGSGMEYYIGEFNGSQFQSEQGPVPFDFGSDMYAGVTWNNLPEEENRTVLIGWMNNWQYGQEIPSDDSRGTMSLPRELTLLDEGGGKYSIQQQPADEFGQLKEEGKEWEQQTLSGEKSFGEVEDLIQIEASFDMEKTTASELGLKLTNESGEETVISIFPEEEKMALDRTASGESDFSEHFAAVHNGPMKSGDGTVDLSIIIDRTSIEMFADNGRSVWTDQIFRDTSQSELHAYSRDGEAAVTMLRVTPLKSAPSEKALDEVPASSPETLENGGFETGDLTGWTTAGSAFSSGVSEVETYWEGDSFDHEGKYHLWGFSEDVPDSDFRTGTLQSAPFTLSGQGKVDFLVGGGEDLDRLYVSLVRAEDGKELFKATGADDEKYRRVSWDAADYIGETLYIKVVDFHTEGFGHLNVDDFQVYHEGSSETNTLINGDFETGDLTGWTSVEGEAFTDQSITDQTDWGWGGPFNHNGGYHLWGALGKGDDQTGVLHSNVFTLSGTGEISFLIGGGNNPDELYVALVRASDDKELIKASNEKWEDSEAYHEVMWDASDYRGEEVYLKIVDRATGGWGHINVDHFQVNQTGTLAHYPFDEEQGAVTKEAVSSEVDPVHYVFNEAEYKADSDPLWRKGLKDNALLFDGYSTWVTQKAEDVIQPEDALTVEGWVAPRSYEWGDLNQVSAIVNQHDPGKKEGYVLGMGRHGVLAFKAGIGGEWVEVDSGDHVIEKDQWSHVAGVFDHREQKLRVYINGELVGESSTPSGSLASSEEDLLIGKHNKAALLNGVFEANMFHGLMDDVKISNEAKTTEQLKKSFDDTVGGMEGGELPKPELYWDRNRYAGDQHRPQYHFMPPEHWMNEPHAPLYFGGKYHIFYQKNPQGPYWHQIHWGHAVSEDLVHWEEMPEALAPEKGSVAPDGVWSGSAVVDNGEPYLFFTAGDDSRFPNQMTGLAVSENPEDPLLKDWRMLDEPVTVQEENLPAEDGEVMYGQFRDPFVFKDGDTWYQLMGSGIDQVGGTALLYSSKDLKNWTYEKPFFTGDSETYPKTGDVWELPVFLPIGKDDTGKEKYAFFINPWFDGYSPHNVKYTFYWVGTWDAAKLEFVPDHEEPRQFDYGEHFTGPSGMIDEDGTPLLFSIAQDKRSEQEHYDAGWAHNAGLPVELSLSRRGDLGLKPIEELETLRGSQLVSMKNQSMEQANEQIEDVEGDLLEVVLEIDMKEADKAGLKVRQSKESGEETLLLYDQSEEHFAIDRNDSSLNPDVSKGIQGGELLLEDGNWNLHVYLDRSMVEAYANEQKSITSRVYPTSYDALGIELWSEGGEVEVVSMDVWELNGAFGEVEPVYEKEQPTVPPHGELPNHDFQNGDLSGWNVVEGDAFSDAHITAKQDWGWGGPFDQAEDSTDLERFHLWGFLDAAGGDAATGVMESEVFELSGSGQIDFLIGGGKNVEELSVALVRASDDQVLKEATGRNKETYRRVEWDASDFIGEQLLIRVTDRATGGWGHINVDDVNVPTALSEEAQLFQQLKDMPLTTSKDLDKKIDLYEKVKKQQAAGKGELDLIRADMLGFLLDQLRLKKKAYTLTDQQLPFLVQYAIEETGAEDESDYGEVQGFVMKRVNKHATGKQVRDVIEHHLS</sequence>
<dbReference type="InterPro" id="IPR018053">
    <property type="entry name" value="Glyco_hydro_32_AS"/>
</dbReference>
<dbReference type="Pfam" id="PF13385">
    <property type="entry name" value="Laminin_G_3"/>
    <property type="match status" value="1"/>
</dbReference>
<dbReference type="SUPFAM" id="SSF49899">
    <property type="entry name" value="Concanavalin A-like lectins/glucanases"/>
    <property type="match status" value="3"/>
</dbReference>
<dbReference type="PROSITE" id="PS00609">
    <property type="entry name" value="GLYCOSYL_HYDROL_F32"/>
    <property type="match status" value="1"/>
</dbReference>
<evidence type="ECO:0000256" key="6">
    <source>
        <dbReference type="SAM" id="Coils"/>
    </source>
</evidence>
<dbReference type="PANTHER" id="PTHR42800">
    <property type="entry name" value="EXOINULINASE INUD (AFU_ORTHOLOGUE AFUA_5G00480)"/>
    <property type="match status" value="1"/>
</dbReference>
<evidence type="ECO:0000256" key="7">
    <source>
        <dbReference type="SAM" id="MobiDB-lite"/>
    </source>
</evidence>
<keyword evidence="3" id="KW-0378">Hydrolase</keyword>
<dbReference type="InterPro" id="IPR006558">
    <property type="entry name" value="LamG-like"/>
</dbReference>
<dbReference type="RefSeq" id="WP_160839299.1">
    <property type="nucleotide sequence ID" value="NZ_WMET01000005.1"/>
</dbReference>
<dbReference type="EMBL" id="WMET01000005">
    <property type="protein sequence ID" value="MYL21524.1"/>
    <property type="molecule type" value="Genomic_DNA"/>
</dbReference>
<dbReference type="Gene3D" id="2.60.120.560">
    <property type="entry name" value="Exo-inulinase, domain 1"/>
    <property type="match status" value="2"/>
</dbReference>
<comment type="caution">
    <text evidence="9">The sequence shown here is derived from an EMBL/GenBank/DDBJ whole genome shotgun (WGS) entry which is preliminary data.</text>
</comment>
<evidence type="ECO:0000259" key="8">
    <source>
        <dbReference type="SMART" id="SM00560"/>
    </source>
</evidence>
<dbReference type="Pfam" id="PF08244">
    <property type="entry name" value="Glyco_hydro_32C"/>
    <property type="match status" value="2"/>
</dbReference>
<keyword evidence="4" id="KW-1015">Disulfide bond</keyword>
<dbReference type="Gene3D" id="2.115.10.20">
    <property type="entry name" value="Glycosyl hydrolase domain, family 43"/>
    <property type="match status" value="2"/>
</dbReference>
<keyword evidence="2" id="KW-0732">Signal</keyword>
<dbReference type="CDD" id="cd08996">
    <property type="entry name" value="GH32_FFase"/>
    <property type="match status" value="1"/>
</dbReference>
<feature type="coiled-coil region" evidence="6">
    <location>
        <begin position="1430"/>
        <end position="1457"/>
    </location>
</feature>
<comment type="similarity">
    <text evidence="1">Belongs to the glycosyl hydrolase 32 family.</text>
</comment>
<reference evidence="9 10" key="1">
    <citation type="submission" date="2019-11" db="EMBL/GenBank/DDBJ databases">
        <title>Genome sequences of 17 halophilic strains isolated from different environments.</title>
        <authorList>
            <person name="Furrow R.E."/>
        </authorList>
    </citation>
    <scope>NUCLEOTIDE SEQUENCE [LARGE SCALE GENOMIC DNA]</scope>
    <source>
        <strain evidence="9 10">22511_23_Filter</strain>
    </source>
</reference>
<dbReference type="Gene3D" id="2.60.120.200">
    <property type="match status" value="1"/>
</dbReference>
<dbReference type="InterPro" id="IPR013320">
    <property type="entry name" value="ConA-like_dom_sf"/>
</dbReference>
<evidence type="ECO:0000256" key="2">
    <source>
        <dbReference type="ARBA" id="ARBA00022729"/>
    </source>
</evidence>
<dbReference type="CDD" id="cd18622">
    <property type="entry name" value="GH32_Inu-like"/>
    <property type="match status" value="1"/>
</dbReference>
<evidence type="ECO:0000313" key="9">
    <source>
        <dbReference type="EMBL" id="MYL21524.1"/>
    </source>
</evidence>
<dbReference type="InterPro" id="IPR023296">
    <property type="entry name" value="Glyco_hydro_beta-prop_sf"/>
</dbReference>
<dbReference type="InterPro" id="IPR001362">
    <property type="entry name" value="Glyco_hydro_32"/>
</dbReference>
<evidence type="ECO:0000313" key="10">
    <source>
        <dbReference type="Proteomes" id="UP000460949"/>
    </source>
</evidence>
<evidence type="ECO:0000256" key="1">
    <source>
        <dbReference type="ARBA" id="ARBA00009902"/>
    </source>
</evidence>
<accession>A0A845E761</accession>
<dbReference type="Gene3D" id="2.60.120.260">
    <property type="entry name" value="Galactose-binding domain-like"/>
    <property type="match status" value="2"/>
</dbReference>
<dbReference type="InterPro" id="IPR013189">
    <property type="entry name" value="Glyco_hydro_32_C"/>
</dbReference>
<keyword evidence="5" id="KW-0326">Glycosidase</keyword>
<gene>
    <name evidence="9" type="ORF">GLW04_16590</name>
</gene>
<feature type="domain" description="LamG-like jellyroll fold" evidence="8">
    <location>
        <begin position="908"/>
        <end position="1056"/>
    </location>
</feature>
<dbReference type="GO" id="GO:0004575">
    <property type="term" value="F:sucrose alpha-glucosidase activity"/>
    <property type="evidence" value="ECO:0007669"/>
    <property type="project" value="TreeGrafter"/>
</dbReference>
<name>A0A845E761_9BACI</name>
<dbReference type="InterPro" id="IPR013148">
    <property type="entry name" value="Glyco_hydro_32_N"/>
</dbReference>
<dbReference type="GO" id="GO:0005737">
    <property type="term" value="C:cytoplasm"/>
    <property type="evidence" value="ECO:0007669"/>
    <property type="project" value="TreeGrafter"/>
</dbReference>
<evidence type="ECO:0000256" key="5">
    <source>
        <dbReference type="ARBA" id="ARBA00023295"/>
    </source>
</evidence>
<dbReference type="Pfam" id="PF00251">
    <property type="entry name" value="Glyco_hydro_32N"/>
    <property type="match status" value="2"/>
</dbReference>
<protein>
    <recommendedName>
        <fullName evidence="8">LamG-like jellyroll fold domain-containing protein</fullName>
    </recommendedName>
</protein>
<feature type="region of interest" description="Disordered" evidence="7">
    <location>
        <begin position="506"/>
        <end position="529"/>
    </location>
</feature>
<evidence type="ECO:0000256" key="3">
    <source>
        <dbReference type="ARBA" id="ARBA00022801"/>
    </source>
</evidence>
<evidence type="ECO:0000256" key="4">
    <source>
        <dbReference type="ARBA" id="ARBA00023157"/>
    </source>
</evidence>
<dbReference type="SMART" id="SM00560">
    <property type="entry name" value="LamGL"/>
    <property type="match status" value="1"/>
</dbReference>
<proteinExistence type="inferred from homology"/>
<dbReference type="SMART" id="SM00640">
    <property type="entry name" value="Glyco_32"/>
    <property type="match status" value="2"/>
</dbReference>
<keyword evidence="6" id="KW-0175">Coiled coil</keyword>
<organism evidence="9 10">
    <name type="scientific">Halobacillus litoralis</name>
    <dbReference type="NCBI Taxonomy" id="45668"/>
    <lineage>
        <taxon>Bacteria</taxon>
        <taxon>Bacillati</taxon>
        <taxon>Bacillota</taxon>
        <taxon>Bacilli</taxon>
        <taxon>Bacillales</taxon>
        <taxon>Bacillaceae</taxon>
        <taxon>Halobacillus</taxon>
    </lineage>
</organism>
<dbReference type="SUPFAM" id="SSF75005">
    <property type="entry name" value="Arabinanase/levansucrase/invertase"/>
    <property type="match status" value="2"/>
</dbReference>